<dbReference type="InterPro" id="IPR013103">
    <property type="entry name" value="RVT_2"/>
</dbReference>
<name>A0A9P1D0F2_9DINO</name>
<gene>
    <name evidence="3" type="ORF">C1SCF055_LOCUS26848</name>
</gene>
<dbReference type="PANTHER" id="PTHR37984:SF9">
    <property type="entry name" value="INTEGRASE CATALYTIC DOMAIN-CONTAINING PROTEIN"/>
    <property type="match status" value="1"/>
</dbReference>
<dbReference type="Gene3D" id="3.30.420.10">
    <property type="entry name" value="Ribonuclease H-like superfamily/Ribonuclease H"/>
    <property type="match status" value="1"/>
</dbReference>
<evidence type="ECO:0000313" key="3">
    <source>
        <dbReference type="EMBL" id="CAI4000750.1"/>
    </source>
</evidence>
<keyword evidence="5" id="KW-1185">Reference proteome</keyword>
<feature type="domain" description="Integrase catalytic" evidence="2">
    <location>
        <begin position="312"/>
        <end position="478"/>
    </location>
</feature>
<dbReference type="EMBL" id="CAMXCT030002835">
    <property type="protein sequence ID" value="CAL4788062.1"/>
    <property type="molecule type" value="Genomic_DNA"/>
</dbReference>
<comment type="caution">
    <text evidence="3">The sequence shown here is derived from an EMBL/GenBank/DDBJ whole genome shotgun (WGS) entry which is preliminary data.</text>
</comment>
<evidence type="ECO:0000313" key="4">
    <source>
        <dbReference type="EMBL" id="CAL4788062.1"/>
    </source>
</evidence>
<feature type="compositionally biased region" description="Basic and acidic residues" evidence="1">
    <location>
        <begin position="765"/>
        <end position="778"/>
    </location>
</feature>
<dbReference type="Pfam" id="PF00665">
    <property type="entry name" value="rve"/>
    <property type="match status" value="1"/>
</dbReference>
<dbReference type="EMBL" id="CAMXCT010002835">
    <property type="protein sequence ID" value="CAI4000750.1"/>
    <property type="molecule type" value="Genomic_DNA"/>
</dbReference>
<evidence type="ECO:0000313" key="5">
    <source>
        <dbReference type="Proteomes" id="UP001152797"/>
    </source>
</evidence>
<reference evidence="4 5" key="2">
    <citation type="submission" date="2024-05" db="EMBL/GenBank/DDBJ databases">
        <authorList>
            <person name="Chen Y."/>
            <person name="Shah S."/>
            <person name="Dougan E. K."/>
            <person name="Thang M."/>
            <person name="Chan C."/>
        </authorList>
    </citation>
    <scope>NUCLEOTIDE SEQUENCE [LARGE SCALE GENOMIC DNA]</scope>
</reference>
<protein>
    <submittedName>
        <fullName evidence="4">Retrovirus-related Pol polyprotein from transposon RE2 (Retro element 2) (AtRE2)</fullName>
    </submittedName>
</protein>
<feature type="region of interest" description="Disordered" evidence="1">
    <location>
        <begin position="2137"/>
        <end position="2158"/>
    </location>
</feature>
<dbReference type="InterPro" id="IPR036397">
    <property type="entry name" value="RNaseH_sf"/>
</dbReference>
<dbReference type="Pfam" id="PF07727">
    <property type="entry name" value="RVT_2"/>
    <property type="match status" value="1"/>
</dbReference>
<sequence>MKEARKRGHNVGQSMSLETGWNFLDANDRFKAYNKIRDEKPFCVVLAFPCNGFSPLQRLNGLHPERKAERRAIGRELMKFALEIAELQIREGRHVILENPRGSEAWNEPEMLRFLEENELYAAIFDQCRFGLKSLSGWLHKKPTRVVSSSSDVAAELDGVTCMRNHPHAPVLGGSHVTARAGIYPKPLARAIVRGLEKQFEREFAPREALAAEIGEDVEEEELAFEGGGLVMPQDDGSDVEDEVDSKGTAIPVSSGMRATILRLHQNTGHRSGKRLARALAIAGAPAEAIQAAKQLQCSVCQERQPPRARRPASLPVPRDMGDQIHVDLLEVFDTSEKKYVVAHATDAATRFQMAEILPDKSTKSVVRFLSTRWIATFGPPRVMVVDQGREFVSWEMEEYAGSQSILLHHIAVQAPWQNGIAERSGGVLKALLAAIVTSQSVLGLEDMQVALAEATSAYNGDINELGASPFQAAIGRQPRMVGDVLGGIQTRLAEHGLIDSKPSLARQLAMREVAKIGMTRLHFSRSLRKAELARSRNPTIEQLPEPGTICYFYRPLKYNNKTAPSKKKLTLKRWHGPALLLAIEGRSSGYLSYKGQLTKCALEHIRAASTMEQIAADSWREAIEEAVEAATLDLSARGLPLADGGDGTAVQQPAAVMPMPGTPAFLPSSSAAAVPEQAMPVGDDLPPVAPQELAGALMPASAPVSTVPSRRLSEATFERATTDGLSSGLGDGLRKRTSSFASQLQGVMEQARRQRLADPTGTKRAADTSLERLKAESSEPPVPQPDEPPVITATSSTEPAAEALQTTREDVLSSLGDPSLHPLQHIYNAACEDRLNPTEVRVKDHGSWDGRWPLPSRTEWHAHQRLGLPWPCGHDDLVENDVMAVQANRKEFHWRSMSDAEKAEFKIAAEQAWSVWKENDAVEELSPEESQRVRERLKREGQQGKILTPRYVFTDKHEGLRTEQNKLPLRARARIVVPGFKDIFSFGLRKDAPTCSRLAQHFLLTLTACFNVLAVGADLAWTLLSADIKSAFMKGDAYMDGTRELFMENIRGALDEPRLPFPGLARIRKGVFGLSDAPRRWYLRLNKSLIQQGWQRTTLDYACWVLWSPCGTRLDGVLISHVDDLLLGGNRRAVAKLQELGRELGFGSTSEKDITYCGKRIRQWDDGHITITMEEYHSNLKTVNIPVPRRANPDSDLTEMERRQLRAILGSLQWLVAQLRFDLGFQPSTLQGEPPKISTLMKVNLLVKRFKQDPDFALTFKPMDLKGAGIMVVTDASLGNVTKAGGADGTVLEKVFSQSAYYVLLADKDLLAGREGSFSVLDARSHRLPRVCRSTYGAELLGTEEAFDVGCFCRGWWAMLQGLPIEHKRAEEVMDCIPLAVVTDARDVYDKGSSDTPSYGSQKSLAFTVAWIRGVLSKPNTMLKWTSTENLFVDCGTKDMSTEHVHKILSSCRWSVTFNQEFVKQKQKTKPKKLAGGSCGSLLVGLRRHVENPPRNRGSVRTQGTQKWEPVEIRGTRAIFDGATCRVMLLSFLEVSRALKPGQCPSQAASRFLEGLKAAGAPNAAGITVGRFGLEDAAVLTQRFARHVPQPPQSFFREVANQVEPPLHHWARQRTTALPISTAREDIFNVEAPVQGTTAVVLADAFARSRCYDGAKLIGMVCLCTPPTLPLSAIEVLQFIESLSLLGTSTFHDPSVRGFLLMRLKVVAEQMDGATLAQCAKQLALAGIYSPEISEEVARQLEGNPWSFTPGDLQCLLPHFGRWQLGELQKRAFHTLGRRFAEHAELLSPMQALKVIETFTDIGNVHEVALQTLFLRLLLERSFTELGVGVARLAASMSKVQHYHTGLLREIVCYIQEEPQALENWTASDLSGALRSIGLAPVKVPSATQVLLGCRYSALLSSMTNAELTDMFEISSWHPEILRGVVLRVGRSLRSRLSSAALEWGPRACIDAALGLVLAADVAPDKAFTGCQGCACGAAGPSLPRNQFRTEQPEWQLQVILRAARSYKQRGLRQRVARPDMPLKGDGRHLFFAEEQAPLKLPRTSRCTAAWALPQGRRHRRILEPTQQLAWMLGEVFPLLLGRLYNLSQALAELPGAAMPTALIEGLPPHLESIGGPLPIAPPIISEEKMLPLPSPESTTVNWRDQPPESLPERGQDLPERGAVETMRRSEMLEVCVQTLAVMQLCFSAGPSARLFAALPRDTLRTMARLVPMVSYLLRPRRDDPVAQRFQLGPLRMEAFVRRPDEQMQREVYKVVQNMMPFLPRVLGWEVWDARPQDRLHGEKTGGAFLALQRDLEIPPFVVCLVLKKASPHRRTEAFNKKVSVGNETQL</sequence>
<dbReference type="GO" id="GO:0015074">
    <property type="term" value="P:DNA integration"/>
    <property type="evidence" value="ECO:0007669"/>
    <property type="project" value="InterPro"/>
</dbReference>
<feature type="region of interest" description="Disordered" evidence="1">
    <location>
        <begin position="714"/>
        <end position="809"/>
    </location>
</feature>
<organism evidence="3">
    <name type="scientific">Cladocopium goreaui</name>
    <dbReference type="NCBI Taxonomy" id="2562237"/>
    <lineage>
        <taxon>Eukaryota</taxon>
        <taxon>Sar</taxon>
        <taxon>Alveolata</taxon>
        <taxon>Dinophyceae</taxon>
        <taxon>Suessiales</taxon>
        <taxon>Symbiodiniaceae</taxon>
        <taxon>Cladocopium</taxon>
    </lineage>
</organism>
<dbReference type="InterPro" id="IPR012337">
    <property type="entry name" value="RNaseH-like_sf"/>
</dbReference>
<evidence type="ECO:0000259" key="2">
    <source>
        <dbReference type="PROSITE" id="PS50994"/>
    </source>
</evidence>
<dbReference type="PROSITE" id="PS50994">
    <property type="entry name" value="INTEGRASE"/>
    <property type="match status" value="1"/>
</dbReference>
<dbReference type="EMBL" id="CAMXCT020002835">
    <property type="protein sequence ID" value="CAL1154125.1"/>
    <property type="molecule type" value="Genomic_DNA"/>
</dbReference>
<reference evidence="3" key="1">
    <citation type="submission" date="2022-10" db="EMBL/GenBank/DDBJ databases">
        <authorList>
            <person name="Chen Y."/>
            <person name="Dougan E. K."/>
            <person name="Chan C."/>
            <person name="Rhodes N."/>
            <person name="Thang M."/>
        </authorList>
    </citation>
    <scope>NUCLEOTIDE SEQUENCE</scope>
</reference>
<dbReference type="InterPro" id="IPR001584">
    <property type="entry name" value="Integrase_cat-core"/>
</dbReference>
<accession>A0A9P1D0F2</accession>
<proteinExistence type="predicted"/>
<dbReference type="Proteomes" id="UP001152797">
    <property type="component" value="Unassembled WGS sequence"/>
</dbReference>
<dbReference type="SUPFAM" id="SSF53098">
    <property type="entry name" value="Ribonuclease H-like"/>
    <property type="match status" value="1"/>
</dbReference>
<evidence type="ECO:0000256" key="1">
    <source>
        <dbReference type="SAM" id="MobiDB-lite"/>
    </source>
</evidence>
<dbReference type="OrthoDB" id="1029639at2759"/>
<dbReference type="GO" id="GO:0003676">
    <property type="term" value="F:nucleic acid binding"/>
    <property type="evidence" value="ECO:0007669"/>
    <property type="project" value="InterPro"/>
</dbReference>
<dbReference type="InterPro" id="IPR050951">
    <property type="entry name" value="Retrovirus_Pol_polyprotein"/>
</dbReference>
<dbReference type="PANTHER" id="PTHR37984">
    <property type="entry name" value="PROTEIN CBG26694"/>
    <property type="match status" value="1"/>
</dbReference>
<feature type="compositionally biased region" description="Low complexity" evidence="1">
    <location>
        <begin position="790"/>
        <end position="804"/>
    </location>
</feature>